<evidence type="ECO:0000256" key="1">
    <source>
        <dbReference type="SAM" id="MobiDB-lite"/>
    </source>
</evidence>
<feature type="compositionally biased region" description="Polar residues" evidence="1">
    <location>
        <begin position="1"/>
        <end position="23"/>
    </location>
</feature>
<reference evidence="2" key="1">
    <citation type="submission" date="2014-09" db="EMBL/GenBank/DDBJ databases">
        <authorList>
            <person name="Magalhaes I.L.F."/>
            <person name="Oliveira U."/>
            <person name="Santos F.R."/>
            <person name="Vidigal T.H.D.A."/>
            <person name="Brescovit A.D."/>
            <person name="Santos A.J."/>
        </authorList>
    </citation>
    <scope>NUCLEOTIDE SEQUENCE</scope>
    <source>
        <tissue evidence="2">Shoot tissue taken approximately 20 cm above the soil surface</tissue>
    </source>
</reference>
<protein>
    <submittedName>
        <fullName evidence="2">Uncharacterized protein</fullName>
    </submittedName>
</protein>
<feature type="compositionally biased region" description="Basic residues" evidence="1">
    <location>
        <begin position="48"/>
        <end position="65"/>
    </location>
</feature>
<evidence type="ECO:0000313" key="2">
    <source>
        <dbReference type="EMBL" id="JAD14458.1"/>
    </source>
</evidence>
<accession>A0A0A8XPC7</accession>
<proteinExistence type="predicted"/>
<name>A0A0A8XPC7_ARUDO</name>
<dbReference type="AlphaFoldDB" id="A0A0A8XPC7"/>
<feature type="region of interest" description="Disordered" evidence="1">
    <location>
        <begin position="1"/>
        <end position="88"/>
    </location>
</feature>
<reference evidence="2" key="2">
    <citation type="journal article" date="2015" name="Data Brief">
        <title>Shoot transcriptome of the giant reed, Arundo donax.</title>
        <authorList>
            <person name="Barrero R.A."/>
            <person name="Guerrero F.D."/>
            <person name="Moolhuijzen P."/>
            <person name="Goolsby J.A."/>
            <person name="Tidwell J."/>
            <person name="Bellgard S.E."/>
            <person name="Bellgard M.I."/>
        </authorList>
    </citation>
    <scope>NUCLEOTIDE SEQUENCE</scope>
    <source>
        <tissue evidence="2">Shoot tissue taken approximately 20 cm above the soil surface</tissue>
    </source>
</reference>
<feature type="compositionally biased region" description="Low complexity" evidence="1">
    <location>
        <begin position="32"/>
        <end position="41"/>
    </location>
</feature>
<sequence>MAAWSCQKSSARSRSVFATGSSRAHQRPAPPWRAAARPARAVCGERRKGGRPRSPRRRRPARRRSSAGAAPRNPSRRPAWRRDSSSRR</sequence>
<organism evidence="2">
    <name type="scientific">Arundo donax</name>
    <name type="common">Giant reed</name>
    <name type="synonym">Donax arundinaceus</name>
    <dbReference type="NCBI Taxonomy" id="35708"/>
    <lineage>
        <taxon>Eukaryota</taxon>
        <taxon>Viridiplantae</taxon>
        <taxon>Streptophyta</taxon>
        <taxon>Embryophyta</taxon>
        <taxon>Tracheophyta</taxon>
        <taxon>Spermatophyta</taxon>
        <taxon>Magnoliopsida</taxon>
        <taxon>Liliopsida</taxon>
        <taxon>Poales</taxon>
        <taxon>Poaceae</taxon>
        <taxon>PACMAD clade</taxon>
        <taxon>Arundinoideae</taxon>
        <taxon>Arundineae</taxon>
        <taxon>Arundo</taxon>
    </lineage>
</organism>
<dbReference type="EMBL" id="GBRH01283437">
    <property type="protein sequence ID" value="JAD14458.1"/>
    <property type="molecule type" value="Transcribed_RNA"/>
</dbReference>